<feature type="transmembrane region" description="Helical" evidence="7">
    <location>
        <begin position="366"/>
        <end position="383"/>
    </location>
</feature>
<keyword evidence="4 7" id="KW-0812">Transmembrane</keyword>
<sequence length="421" mass="44790">MTRSNVTTTIQWFIFILATNIVPPLSIAALFELSPDETMTFISRSLFIFALFSIVQTLLGHRLPILEGPAGIWWGVFTLYASIGPALYGSQQETLQALGFMLFLSGILGVLLTVTGILRRMLSLFTPQVLGVYMILLVLQLSGAVIKGGFGVTEDGINIVQAVATAGLVLFALTLEQSRFKQYGLVMTLFVGFGLFHLLDLGNPIVRSESFFLVPELLPFGNWVWDWNLLPTAFVITLLLMTNVLANIKLIERIVSSREKREIKGNVPASGVASGISQIVAGLFGTPGPVAISGTAGFLSSTESVQRAPHLIAHTLMMGLALIGPFVSLIASIPAAVGYAIVTPLIATMIIIGINEAAFELKQSTASLTVGLPLVIGAGAMLLPPGSMNDLPPLLATVFSNGLVLGTIVALTTAILSKIKD</sequence>
<evidence type="ECO:0000256" key="3">
    <source>
        <dbReference type="ARBA" id="ARBA00022448"/>
    </source>
</evidence>
<dbReference type="Pfam" id="PF00860">
    <property type="entry name" value="Xan_ur_permease"/>
    <property type="match status" value="1"/>
</dbReference>
<feature type="transmembrane region" description="Helical" evidence="7">
    <location>
        <begin position="311"/>
        <end position="330"/>
    </location>
</feature>
<feature type="transmembrane region" description="Helical" evidence="7">
    <location>
        <begin position="71"/>
        <end position="89"/>
    </location>
</feature>
<dbReference type="EMBL" id="JBHTCE010000002">
    <property type="protein sequence ID" value="MFC7390808.1"/>
    <property type="molecule type" value="Genomic_DNA"/>
</dbReference>
<organism evidence="8 9">
    <name type="scientific">Exiguobacterium aestuarii</name>
    <dbReference type="NCBI Taxonomy" id="273527"/>
    <lineage>
        <taxon>Bacteria</taxon>
        <taxon>Bacillati</taxon>
        <taxon>Bacillota</taxon>
        <taxon>Bacilli</taxon>
        <taxon>Bacillales</taxon>
        <taxon>Bacillales Family XII. Incertae Sedis</taxon>
        <taxon>Exiguobacterium</taxon>
    </lineage>
</organism>
<dbReference type="InterPro" id="IPR006043">
    <property type="entry name" value="NCS2"/>
</dbReference>
<comment type="caution">
    <text evidence="8">The sequence shown here is derived from an EMBL/GenBank/DDBJ whole genome shotgun (WGS) entry which is preliminary data.</text>
</comment>
<name>A0ABW2PMW1_9BACL</name>
<proteinExistence type="inferred from homology"/>
<feature type="transmembrane region" description="Helical" evidence="7">
    <location>
        <begin position="182"/>
        <end position="199"/>
    </location>
</feature>
<feature type="transmembrane region" description="Helical" evidence="7">
    <location>
        <begin position="130"/>
        <end position="150"/>
    </location>
</feature>
<feature type="transmembrane region" description="Helical" evidence="7">
    <location>
        <begin position="229"/>
        <end position="251"/>
    </location>
</feature>
<comment type="similarity">
    <text evidence="2">Belongs to the nucleobase:cation symporter-2 (NCS2) (TC 2.A.40) family.</text>
</comment>
<evidence type="ECO:0000256" key="5">
    <source>
        <dbReference type="ARBA" id="ARBA00022989"/>
    </source>
</evidence>
<evidence type="ECO:0000256" key="7">
    <source>
        <dbReference type="SAM" id="Phobius"/>
    </source>
</evidence>
<feature type="transmembrane region" description="Helical" evidence="7">
    <location>
        <begin position="336"/>
        <end position="354"/>
    </location>
</feature>
<accession>A0ABW2PMW1</accession>
<dbReference type="Proteomes" id="UP001596439">
    <property type="component" value="Unassembled WGS sequence"/>
</dbReference>
<evidence type="ECO:0000313" key="9">
    <source>
        <dbReference type="Proteomes" id="UP001596439"/>
    </source>
</evidence>
<feature type="transmembrane region" description="Helical" evidence="7">
    <location>
        <begin position="156"/>
        <end position="175"/>
    </location>
</feature>
<keyword evidence="5 7" id="KW-1133">Transmembrane helix</keyword>
<dbReference type="RefSeq" id="WP_214790290.1">
    <property type="nucleotide sequence ID" value="NZ_JANIEL010000033.1"/>
</dbReference>
<gene>
    <name evidence="8" type="ORF">ACFQO8_11700</name>
</gene>
<keyword evidence="9" id="KW-1185">Reference proteome</keyword>
<evidence type="ECO:0000256" key="6">
    <source>
        <dbReference type="ARBA" id="ARBA00023136"/>
    </source>
</evidence>
<evidence type="ECO:0000256" key="2">
    <source>
        <dbReference type="ARBA" id="ARBA00008821"/>
    </source>
</evidence>
<protein>
    <submittedName>
        <fullName evidence="8">Purine/pyrimidine permease</fullName>
    </submittedName>
</protein>
<feature type="transmembrane region" description="Helical" evidence="7">
    <location>
        <begin position="395"/>
        <end position="416"/>
    </location>
</feature>
<evidence type="ECO:0000256" key="1">
    <source>
        <dbReference type="ARBA" id="ARBA00004141"/>
    </source>
</evidence>
<feature type="transmembrane region" description="Helical" evidence="7">
    <location>
        <begin position="95"/>
        <end position="118"/>
    </location>
</feature>
<comment type="subcellular location">
    <subcellularLocation>
        <location evidence="1">Membrane</location>
        <topology evidence="1">Multi-pass membrane protein</topology>
    </subcellularLocation>
</comment>
<feature type="transmembrane region" description="Helical" evidence="7">
    <location>
        <begin position="39"/>
        <end position="59"/>
    </location>
</feature>
<evidence type="ECO:0000313" key="8">
    <source>
        <dbReference type="EMBL" id="MFC7390808.1"/>
    </source>
</evidence>
<dbReference type="NCBIfam" id="NF037981">
    <property type="entry name" value="NCS2_1"/>
    <property type="match status" value="1"/>
</dbReference>
<keyword evidence="6 7" id="KW-0472">Membrane</keyword>
<dbReference type="PANTHER" id="PTHR42810">
    <property type="entry name" value="PURINE PERMEASE C1399.01C-RELATED"/>
    <property type="match status" value="1"/>
</dbReference>
<feature type="transmembrane region" description="Helical" evidence="7">
    <location>
        <begin position="12"/>
        <end position="33"/>
    </location>
</feature>
<evidence type="ECO:0000256" key="4">
    <source>
        <dbReference type="ARBA" id="ARBA00022692"/>
    </source>
</evidence>
<keyword evidence="3" id="KW-0813">Transport</keyword>
<dbReference type="PANTHER" id="PTHR42810:SF1">
    <property type="entry name" value="PURINE PERMEASE YWDJ-RELATED"/>
    <property type="match status" value="1"/>
</dbReference>
<reference evidence="9" key="1">
    <citation type="journal article" date="2019" name="Int. J. Syst. Evol. Microbiol.">
        <title>The Global Catalogue of Microorganisms (GCM) 10K type strain sequencing project: providing services to taxonomists for standard genome sequencing and annotation.</title>
        <authorList>
            <consortium name="The Broad Institute Genomics Platform"/>
            <consortium name="The Broad Institute Genome Sequencing Center for Infectious Disease"/>
            <person name="Wu L."/>
            <person name="Ma J."/>
        </authorList>
    </citation>
    <scope>NUCLEOTIDE SEQUENCE [LARGE SCALE GENOMIC DNA]</scope>
    <source>
        <strain evidence="9">CCUG 55590</strain>
    </source>
</reference>